<protein>
    <recommendedName>
        <fullName evidence="4">HU family DNA-binding protein</fullName>
    </recommendedName>
</protein>
<evidence type="ECO:0000313" key="3">
    <source>
        <dbReference type="EMBL" id="HEW45215.1"/>
    </source>
</evidence>
<gene>
    <name evidence="3" type="ORF">ENO47_00875</name>
</gene>
<dbReference type="EMBL" id="DSFP01000020">
    <property type="protein sequence ID" value="HEW45215.1"/>
    <property type="molecule type" value="Genomic_DNA"/>
</dbReference>
<comment type="caution">
    <text evidence="3">The sequence shown here is derived from an EMBL/GenBank/DDBJ whole genome shotgun (WGS) entry which is preliminary data.</text>
</comment>
<evidence type="ECO:0000256" key="1">
    <source>
        <dbReference type="ARBA" id="ARBA00010529"/>
    </source>
</evidence>
<dbReference type="InterPro" id="IPR010992">
    <property type="entry name" value="IHF-like_DNA-bd_dom_sf"/>
</dbReference>
<dbReference type="SUPFAM" id="SSF47729">
    <property type="entry name" value="IHF-like DNA-binding proteins"/>
    <property type="match status" value="1"/>
</dbReference>
<evidence type="ECO:0000256" key="2">
    <source>
        <dbReference type="ARBA" id="ARBA00023125"/>
    </source>
</evidence>
<comment type="similarity">
    <text evidence="1">Belongs to the bacterial histone-like protein family.</text>
</comment>
<organism evidence="3">
    <name type="scientific">Hydrogenobacter sp</name>
    <dbReference type="NCBI Taxonomy" id="2152829"/>
    <lineage>
        <taxon>Bacteria</taxon>
        <taxon>Pseudomonadati</taxon>
        <taxon>Aquificota</taxon>
        <taxon>Aquificia</taxon>
        <taxon>Aquificales</taxon>
        <taxon>Aquificaceae</taxon>
        <taxon>Hydrogenobacter</taxon>
    </lineage>
</organism>
<dbReference type="GO" id="GO:0030527">
    <property type="term" value="F:structural constituent of chromatin"/>
    <property type="evidence" value="ECO:0007669"/>
    <property type="project" value="InterPro"/>
</dbReference>
<evidence type="ECO:0008006" key="4">
    <source>
        <dbReference type="Google" id="ProtNLM"/>
    </source>
</evidence>
<proteinExistence type="inferred from homology"/>
<sequence>MKRKTLIQKLQHNHFPDFSKKKVSHMVNFLISSMKEAIQSGEGLKISGFGAFRKRQKRIVFKPSKKLLWKLKSGLKRSKM</sequence>
<dbReference type="Pfam" id="PF00216">
    <property type="entry name" value="Bac_DNA_binding"/>
    <property type="match status" value="1"/>
</dbReference>
<name>A0A7C2VER2_9AQUI</name>
<accession>A0A7C2VER2</accession>
<dbReference type="Gene3D" id="4.10.520.10">
    <property type="entry name" value="IHF-like DNA-binding proteins"/>
    <property type="match status" value="1"/>
</dbReference>
<dbReference type="GO" id="GO:0003677">
    <property type="term" value="F:DNA binding"/>
    <property type="evidence" value="ECO:0007669"/>
    <property type="project" value="UniProtKB-KW"/>
</dbReference>
<keyword evidence="2" id="KW-0238">DNA-binding</keyword>
<reference evidence="3" key="1">
    <citation type="journal article" date="2020" name="mSystems">
        <title>Genome- and Community-Level Interaction Insights into Carbon Utilization and Element Cycling Functions of Hydrothermarchaeota in Hydrothermal Sediment.</title>
        <authorList>
            <person name="Zhou Z."/>
            <person name="Liu Y."/>
            <person name="Xu W."/>
            <person name="Pan J."/>
            <person name="Luo Z.H."/>
            <person name="Li M."/>
        </authorList>
    </citation>
    <scope>NUCLEOTIDE SEQUENCE [LARGE SCALE GENOMIC DNA]</scope>
    <source>
        <strain evidence="3">SpSt-132</strain>
    </source>
</reference>
<dbReference type="AlphaFoldDB" id="A0A7C2VER2"/>
<dbReference type="InterPro" id="IPR000119">
    <property type="entry name" value="Hist_DNA-bd"/>
</dbReference>